<evidence type="ECO:0000256" key="5">
    <source>
        <dbReference type="ARBA" id="ARBA00022692"/>
    </source>
</evidence>
<feature type="binding site" evidence="16">
    <location>
        <position position="164"/>
    </location>
    <ligand>
        <name>Zn(2+)</name>
        <dbReference type="ChEBI" id="CHEBI:29105"/>
        <note>catalytic</note>
    </ligand>
</feature>
<keyword evidence="10 14" id="KW-1133">Transmembrane helix</keyword>
<dbReference type="InterPro" id="IPR016483">
    <property type="entry name" value="UCP006404_Pept_M50_CBS"/>
</dbReference>
<dbReference type="PIRSF" id="PIRSF006404">
    <property type="entry name" value="UCP006404_Pept_M50_CBS"/>
    <property type="match status" value="1"/>
</dbReference>
<protein>
    <recommendedName>
        <fullName evidence="14">Zinc metalloprotease</fullName>
    </recommendedName>
</protein>
<gene>
    <name evidence="19" type="ordered locus">Turpa_0653</name>
</gene>
<feature type="transmembrane region" description="Helical" evidence="14">
    <location>
        <begin position="182"/>
        <end position="200"/>
    </location>
</feature>
<evidence type="ECO:0000256" key="11">
    <source>
        <dbReference type="ARBA" id="ARBA00023049"/>
    </source>
</evidence>
<dbReference type="GO" id="GO:0008237">
    <property type="term" value="F:metallopeptidase activity"/>
    <property type="evidence" value="ECO:0007669"/>
    <property type="project" value="UniProtKB-UniRule"/>
</dbReference>
<keyword evidence="12 17" id="KW-0129">CBS domain</keyword>
<dbReference type="InterPro" id="IPR046342">
    <property type="entry name" value="CBS_dom_sf"/>
</dbReference>
<dbReference type="Proteomes" id="UP000006048">
    <property type="component" value="Chromosome"/>
</dbReference>
<feature type="binding site" evidence="16">
    <location>
        <position position="59"/>
    </location>
    <ligand>
        <name>Zn(2+)</name>
        <dbReference type="ChEBI" id="CHEBI:29105"/>
        <note>catalytic</note>
    </ligand>
</feature>
<dbReference type="EMBL" id="CP002959">
    <property type="protein sequence ID" value="AFM11305.1"/>
    <property type="molecule type" value="Genomic_DNA"/>
</dbReference>
<keyword evidence="5 14" id="KW-0812">Transmembrane</keyword>
<dbReference type="STRING" id="869212.Turpa_0653"/>
<proteinExistence type="inferred from homology"/>
<feature type="transmembrane region" description="Helical" evidence="14">
    <location>
        <begin position="42"/>
        <end position="65"/>
    </location>
</feature>
<comment type="subcellular location">
    <subcellularLocation>
        <location evidence="1 14">Cell membrane</location>
        <topology evidence="1 14">Multi-pass membrane protein</topology>
    </subcellularLocation>
</comment>
<evidence type="ECO:0000256" key="12">
    <source>
        <dbReference type="ARBA" id="ARBA00023122"/>
    </source>
</evidence>
<dbReference type="PATRIC" id="fig|869212.3.peg.627"/>
<evidence type="ECO:0000256" key="10">
    <source>
        <dbReference type="ARBA" id="ARBA00022989"/>
    </source>
</evidence>
<dbReference type="InterPro" id="IPR000644">
    <property type="entry name" value="CBS_dom"/>
</dbReference>
<dbReference type="SUPFAM" id="SSF54631">
    <property type="entry name" value="CBS-domain pair"/>
    <property type="match status" value="1"/>
</dbReference>
<keyword evidence="11 14" id="KW-0482">Metalloprotease</keyword>
<feature type="domain" description="CBS" evidence="18">
    <location>
        <begin position="303"/>
        <end position="358"/>
    </location>
</feature>
<dbReference type="PANTHER" id="PTHR39188">
    <property type="entry name" value="MEMBRANE-ASSOCIATED ZINC METALLOPROTEASE M50B"/>
    <property type="match status" value="1"/>
</dbReference>
<reference evidence="19 20" key="1">
    <citation type="submission" date="2012-06" db="EMBL/GenBank/DDBJ databases">
        <title>The complete chromosome of genome of Turneriella parva DSM 21527.</title>
        <authorList>
            <consortium name="US DOE Joint Genome Institute (JGI-PGF)"/>
            <person name="Lucas S."/>
            <person name="Han J."/>
            <person name="Lapidus A."/>
            <person name="Bruce D."/>
            <person name="Goodwin L."/>
            <person name="Pitluck S."/>
            <person name="Peters L."/>
            <person name="Kyrpides N."/>
            <person name="Mavromatis K."/>
            <person name="Ivanova N."/>
            <person name="Mikhailova N."/>
            <person name="Chertkov O."/>
            <person name="Detter J.C."/>
            <person name="Tapia R."/>
            <person name="Han C."/>
            <person name="Land M."/>
            <person name="Hauser L."/>
            <person name="Markowitz V."/>
            <person name="Cheng J.-F."/>
            <person name="Hugenholtz P."/>
            <person name="Woyke T."/>
            <person name="Wu D."/>
            <person name="Gronow S."/>
            <person name="Wellnitz S."/>
            <person name="Brambilla E."/>
            <person name="Klenk H.-P."/>
            <person name="Eisen J.A."/>
        </authorList>
    </citation>
    <scope>NUCLEOTIDE SEQUENCE [LARGE SCALE GENOMIC DNA]</scope>
    <source>
        <strain evidence="20">ATCC BAA-1111 / DSM 21527 / NCTC 11395 / H</strain>
    </source>
</reference>
<evidence type="ECO:0000256" key="16">
    <source>
        <dbReference type="PIRSR" id="PIRSR006404-2"/>
    </source>
</evidence>
<dbReference type="GO" id="GO:0005886">
    <property type="term" value="C:plasma membrane"/>
    <property type="evidence" value="ECO:0007669"/>
    <property type="project" value="UniProtKB-SubCell"/>
</dbReference>
<keyword evidence="20" id="KW-1185">Reference proteome</keyword>
<dbReference type="CDD" id="cd06164">
    <property type="entry name" value="S2P-M50_SpoIVFB_CBS"/>
    <property type="match status" value="1"/>
</dbReference>
<evidence type="ECO:0000256" key="14">
    <source>
        <dbReference type="PIRNR" id="PIRNR006404"/>
    </source>
</evidence>
<dbReference type="GO" id="GO:0006508">
    <property type="term" value="P:proteolysis"/>
    <property type="evidence" value="ECO:0007669"/>
    <property type="project" value="UniProtKB-KW"/>
</dbReference>
<evidence type="ECO:0000256" key="8">
    <source>
        <dbReference type="ARBA" id="ARBA00022801"/>
    </source>
</evidence>
<organism evidence="19 20">
    <name type="scientific">Turneriella parva (strain ATCC BAA-1111 / DSM 21527 / NCTC 11395 / H)</name>
    <name type="common">Leptospira parva</name>
    <dbReference type="NCBI Taxonomy" id="869212"/>
    <lineage>
        <taxon>Bacteria</taxon>
        <taxon>Pseudomonadati</taxon>
        <taxon>Spirochaetota</taxon>
        <taxon>Spirochaetia</taxon>
        <taxon>Leptospirales</taxon>
        <taxon>Leptospiraceae</taxon>
        <taxon>Turneriella</taxon>
    </lineage>
</organism>
<comment type="similarity">
    <text evidence="2 14">Belongs to the peptidase M50B family.</text>
</comment>
<comment type="cofactor">
    <cofactor evidence="14 16">
        <name>Zn(2+)</name>
        <dbReference type="ChEBI" id="CHEBI:29105"/>
    </cofactor>
    <text evidence="14 16">Binds 1 zinc ion per subunit.</text>
</comment>
<keyword evidence="3 14" id="KW-1003">Cell membrane</keyword>
<feature type="transmembrane region" description="Helical" evidence="14">
    <location>
        <begin position="12"/>
        <end position="30"/>
    </location>
</feature>
<keyword evidence="7" id="KW-0677">Repeat</keyword>
<keyword evidence="6 14" id="KW-0479">Metal-binding</keyword>
<keyword evidence="9 14" id="KW-0862">Zinc</keyword>
<keyword evidence="8 14" id="KW-0378">Hydrolase</keyword>
<keyword evidence="4 14" id="KW-0645">Protease</keyword>
<dbReference type="HOGENOM" id="CLU_037123_1_1_12"/>
<evidence type="ECO:0000256" key="9">
    <source>
        <dbReference type="ARBA" id="ARBA00022833"/>
    </source>
</evidence>
<name>I4B1Z8_TURPD</name>
<evidence type="ECO:0000313" key="20">
    <source>
        <dbReference type="Proteomes" id="UP000006048"/>
    </source>
</evidence>
<evidence type="ECO:0000256" key="6">
    <source>
        <dbReference type="ARBA" id="ARBA00022723"/>
    </source>
</evidence>
<dbReference type="KEGG" id="tpx:Turpa_0653"/>
<dbReference type="InterPro" id="IPR008915">
    <property type="entry name" value="Peptidase_M50"/>
</dbReference>
<evidence type="ECO:0000256" key="15">
    <source>
        <dbReference type="PIRSR" id="PIRSR006404-1"/>
    </source>
</evidence>
<evidence type="ECO:0000259" key="18">
    <source>
        <dbReference type="PROSITE" id="PS51371"/>
    </source>
</evidence>
<keyword evidence="13 14" id="KW-0472">Membrane</keyword>
<evidence type="ECO:0000256" key="3">
    <source>
        <dbReference type="ARBA" id="ARBA00022475"/>
    </source>
</evidence>
<evidence type="ECO:0000313" key="19">
    <source>
        <dbReference type="EMBL" id="AFM11305.1"/>
    </source>
</evidence>
<accession>I4B1Z8</accession>
<dbReference type="PROSITE" id="PS51371">
    <property type="entry name" value="CBS"/>
    <property type="match status" value="1"/>
</dbReference>
<evidence type="ECO:0000256" key="1">
    <source>
        <dbReference type="ARBA" id="ARBA00004651"/>
    </source>
</evidence>
<dbReference type="AlphaFoldDB" id="I4B1Z8"/>
<sequence>MRWSVAIGEFKGIKVYIHWTFLLLLFYIGFANYRQTGSTDQLLLSLAYILTLFACVVLHEFGHALTAKRFGIKTRDITLFPIGGMARMEKMPDSPKQELLVAIAGPMVNVVIAGALFAYMHFSPTVYTIGFPRGPMTAEMFIPTLFLVNVVMAVFNLIPAFPMDGGRVFRALLAMKLERTRATQVAANVGQVLAIGFVFLGLFYNIWLVFIGIFIYLGAGAEASQEYVKRDLSAHRVGHLLMTKFTLLRAEAPLSTALAALLDSQEREFLVTENGEVAGVLTRDAMLAGLNQFGQSVAIGQIMRREIQYLPPQLPLTEALQILTESNLPLLPVGYPGQLLGVIDLENISEFLLIQKATQPPQAS</sequence>
<feature type="transmembrane region" description="Helical" evidence="14">
    <location>
        <begin position="99"/>
        <end position="120"/>
    </location>
</feature>
<evidence type="ECO:0000256" key="7">
    <source>
        <dbReference type="ARBA" id="ARBA00022737"/>
    </source>
</evidence>
<dbReference type="GO" id="GO:0046872">
    <property type="term" value="F:metal ion binding"/>
    <property type="evidence" value="ECO:0007669"/>
    <property type="project" value="UniProtKB-UniRule"/>
</dbReference>
<feature type="binding site" evidence="16">
    <location>
        <position position="63"/>
    </location>
    <ligand>
        <name>Zn(2+)</name>
        <dbReference type="ChEBI" id="CHEBI:29105"/>
        <note>catalytic</note>
    </ligand>
</feature>
<feature type="active site" evidence="15">
    <location>
        <position position="60"/>
    </location>
</feature>
<dbReference type="Pfam" id="PF02163">
    <property type="entry name" value="Peptidase_M50"/>
    <property type="match status" value="1"/>
</dbReference>
<dbReference type="Gene3D" id="3.10.580.10">
    <property type="entry name" value="CBS-domain"/>
    <property type="match status" value="1"/>
</dbReference>
<evidence type="ECO:0000256" key="2">
    <source>
        <dbReference type="ARBA" id="ARBA00007931"/>
    </source>
</evidence>
<dbReference type="OrthoDB" id="9766150at2"/>
<evidence type="ECO:0000256" key="4">
    <source>
        <dbReference type="ARBA" id="ARBA00022670"/>
    </source>
</evidence>
<dbReference type="PANTHER" id="PTHR39188:SF3">
    <property type="entry name" value="STAGE IV SPORULATION PROTEIN FB"/>
    <property type="match status" value="1"/>
</dbReference>
<dbReference type="RefSeq" id="WP_014801823.1">
    <property type="nucleotide sequence ID" value="NC_018020.1"/>
</dbReference>
<dbReference type="Pfam" id="PF00571">
    <property type="entry name" value="CBS"/>
    <property type="match status" value="1"/>
</dbReference>
<feature type="transmembrane region" description="Helical" evidence="14">
    <location>
        <begin position="140"/>
        <end position="161"/>
    </location>
</feature>
<evidence type="ECO:0000256" key="17">
    <source>
        <dbReference type="PROSITE-ProRule" id="PRU00703"/>
    </source>
</evidence>
<evidence type="ECO:0000256" key="13">
    <source>
        <dbReference type="ARBA" id="ARBA00023136"/>
    </source>
</evidence>